<evidence type="ECO:0000313" key="1">
    <source>
        <dbReference type="EMBL" id="KUM51287.1"/>
    </source>
</evidence>
<dbReference type="AlphaFoldDB" id="A0A101M5J6"/>
<dbReference type="EMBL" id="LKAM01000001">
    <property type="protein sequence ID" value="KUM51287.1"/>
    <property type="molecule type" value="Genomic_DNA"/>
</dbReference>
<geneLocation type="mitochondrion" evidence="1"/>
<proteinExistence type="predicted"/>
<protein>
    <submittedName>
        <fullName evidence="1">Uncharacterized protein</fullName>
    </submittedName>
</protein>
<keyword evidence="1" id="KW-0496">Mitochondrion</keyword>
<gene>
    <name evidence="1" type="ORF">ABT39_MTgene1134</name>
</gene>
<sequence>MEESRVIYRTSRYRLWVLRLLCLYESMTRVSLILSKIQSFIYVHLGPTPLLVQICLRIAFQVPPLQKFVLEKPDLLSTISFSRIKRPPARRPSMNGSGPWALMT</sequence>
<accession>A0A101M5J6</accession>
<name>A0A101M5J6_PICGL</name>
<comment type="caution">
    <text evidence="1">The sequence shown here is derived from an EMBL/GenBank/DDBJ whole genome shotgun (WGS) entry which is preliminary data.</text>
</comment>
<organism evidence="1">
    <name type="scientific">Picea glauca</name>
    <name type="common">White spruce</name>
    <name type="synonym">Pinus glauca</name>
    <dbReference type="NCBI Taxonomy" id="3330"/>
    <lineage>
        <taxon>Eukaryota</taxon>
        <taxon>Viridiplantae</taxon>
        <taxon>Streptophyta</taxon>
        <taxon>Embryophyta</taxon>
        <taxon>Tracheophyta</taxon>
        <taxon>Spermatophyta</taxon>
        <taxon>Pinopsida</taxon>
        <taxon>Pinidae</taxon>
        <taxon>Conifers I</taxon>
        <taxon>Pinales</taxon>
        <taxon>Pinaceae</taxon>
        <taxon>Picea</taxon>
    </lineage>
</organism>
<reference evidence="1" key="1">
    <citation type="journal article" date="2015" name="Genome Biol. Evol.">
        <title>Organellar Genomes of White Spruce (Picea glauca): Assembly and Annotation.</title>
        <authorList>
            <person name="Jackman S.D."/>
            <person name="Warren R.L."/>
            <person name="Gibb E.A."/>
            <person name="Vandervalk B.P."/>
            <person name="Mohamadi H."/>
            <person name="Chu J."/>
            <person name="Raymond A."/>
            <person name="Pleasance S."/>
            <person name="Coope R."/>
            <person name="Wildung M.R."/>
            <person name="Ritland C.E."/>
            <person name="Bousquet J."/>
            <person name="Jones S.J."/>
            <person name="Bohlmann J."/>
            <person name="Birol I."/>
        </authorList>
    </citation>
    <scope>NUCLEOTIDE SEQUENCE [LARGE SCALE GENOMIC DNA]</scope>
    <source>
        <tissue evidence="1">Flushing bud</tissue>
    </source>
</reference>